<dbReference type="EMBL" id="KV454426">
    <property type="protein sequence ID" value="ODQ82504.1"/>
    <property type="molecule type" value="Genomic_DNA"/>
</dbReference>
<dbReference type="GO" id="GO:0000070">
    <property type="term" value="P:mitotic sister chromatid segregation"/>
    <property type="evidence" value="ECO:0007669"/>
    <property type="project" value="TreeGrafter"/>
</dbReference>
<gene>
    <name evidence="10" type="ORF">BABINDRAFT_159080</name>
</gene>
<evidence type="ECO:0000256" key="9">
    <source>
        <dbReference type="ARBA" id="ARBA00023328"/>
    </source>
</evidence>
<evidence type="ECO:0000256" key="2">
    <source>
        <dbReference type="ARBA" id="ARBA00008643"/>
    </source>
</evidence>
<keyword evidence="5" id="KW-0498">Mitosis</keyword>
<dbReference type="GeneID" id="30145305"/>
<dbReference type="STRING" id="984486.A0A1E3QY39"/>
<dbReference type="InterPro" id="IPR008685">
    <property type="entry name" value="Centromere_Mis12"/>
</dbReference>
<dbReference type="GO" id="GO:0051382">
    <property type="term" value="P:kinetochore assembly"/>
    <property type="evidence" value="ECO:0007669"/>
    <property type="project" value="TreeGrafter"/>
</dbReference>
<evidence type="ECO:0000313" key="10">
    <source>
        <dbReference type="EMBL" id="ODQ82504.1"/>
    </source>
</evidence>
<evidence type="ECO:0000256" key="6">
    <source>
        <dbReference type="ARBA" id="ARBA00022838"/>
    </source>
</evidence>
<dbReference type="Pfam" id="PF05859">
    <property type="entry name" value="Mis12"/>
    <property type="match status" value="1"/>
</dbReference>
<organism evidence="10 11">
    <name type="scientific">Babjeviella inositovora NRRL Y-12698</name>
    <dbReference type="NCBI Taxonomy" id="984486"/>
    <lineage>
        <taxon>Eukaryota</taxon>
        <taxon>Fungi</taxon>
        <taxon>Dikarya</taxon>
        <taxon>Ascomycota</taxon>
        <taxon>Saccharomycotina</taxon>
        <taxon>Pichiomycetes</taxon>
        <taxon>Serinales incertae sedis</taxon>
        <taxon>Babjeviella</taxon>
    </lineage>
</organism>
<keyword evidence="3" id="KW-0158">Chromosome</keyword>
<evidence type="ECO:0000256" key="8">
    <source>
        <dbReference type="ARBA" id="ARBA00023306"/>
    </source>
</evidence>
<dbReference type="PANTHER" id="PTHR14527:SF2">
    <property type="entry name" value="PROTEIN MIS12 HOMOLOG"/>
    <property type="match status" value="1"/>
</dbReference>
<dbReference type="OrthoDB" id="1884855at2759"/>
<dbReference type="RefSeq" id="XP_018987832.1">
    <property type="nucleotide sequence ID" value="XM_019127452.1"/>
</dbReference>
<keyword evidence="9" id="KW-0137">Centromere</keyword>
<dbReference type="PANTHER" id="PTHR14527">
    <property type="entry name" value="PROTEIN MIS12 HOMOLOG"/>
    <property type="match status" value="1"/>
</dbReference>
<name>A0A1E3QY39_9ASCO</name>
<reference evidence="11" key="1">
    <citation type="submission" date="2016-05" db="EMBL/GenBank/DDBJ databases">
        <title>Comparative genomics of biotechnologically important yeasts.</title>
        <authorList>
            <consortium name="DOE Joint Genome Institute"/>
            <person name="Riley R."/>
            <person name="Haridas S."/>
            <person name="Wolfe K.H."/>
            <person name="Lopes M.R."/>
            <person name="Hittinger C.T."/>
            <person name="Goker M."/>
            <person name="Salamov A."/>
            <person name="Wisecaver J."/>
            <person name="Long T.M."/>
            <person name="Aerts A.L."/>
            <person name="Barry K."/>
            <person name="Choi C."/>
            <person name="Clum A."/>
            <person name="Coughlan A.Y."/>
            <person name="Deshpande S."/>
            <person name="Douglass A.P."/>
            <person name="Hanson S.J."/>
            <person name="Klenk H.-P."/>
            <person name="Labutti K."/>
            <person name="Lapidus A."/>
            <person name="Lindquist E."/>
            <person name="Lipzen A."/>
            <person name="Meier-Kolthoff J.P."/>
            <person name="Ohm R.A."/>
            <person name="Otillar R.P."/>
            <person name="Pangilinan J."/>
            <person name="Peng Y."/>
            <person name="Rokas A."/>
            <person name="Rosa C.A."/>
            <person name="Scheuner C."/>
            <person name="Sibirny A.A."/>
            <person name="Slot J.C."/>
            <person name="Stielow J.B."/>
            <person name="Sun H."/>
            <person name="Kurtzman C.P."/>
            <person name="Blackwell M."/>
            <person name="Grigoriev I.V."/>
            <person name="Jeffries T.W."/>
        </authorList>
    </citation>
    <scope>NUCLEOTIDE SEQUENCE [LARGE SCALE GENOMIC DNA]</scope>
    <source>
        <strain evidence="11">NRRL Y-12698</strain>
    </source>
</reference>
<evidence type="ECO:0000256" key="7">
    <source>
        <dbReference type="ARBA" id="ARBA00023054"/>
    </source>
</evidence>
<evidence type="ECO:0000256" key="5">
    <source>
        <dbReference type="ARBA" id="ARBA00022776"/>
    </source>
</evidence>
<comment type="subcellular location">
    <subcellularLocation>
        <location evidence="1">Chromosome</location>
        <location evidence="1">Centromere</location>
        <location evidence="1">Kinetochore</location>
    </subcellularLocation>
</comment>
<proteinExistence type="inferred from homology"/>
<keyword evidence="7" id="KW-0175">Coiled coil</keyword>
<evidence type="ECO:0008006" key="12">
    <source>
        <dbReference type="Google" id="ProtNLM"/>
    </source>
</evidence>
<evidence type="ECO:0000313" key="11">
    <source>
        <dbReference type="Proteomes" id="UP000094336"/>
    </source>
</evidence>
<keyword evidence="8" id="KW-0131">Cell cycle</keyword>
<sequence length="308" mass="34672">MSAPDYRSTTILTEHLGYPPIAVIDDVINAVNELMYKCTQAVETYLHERESKRLESIKNNVDNDDDVVMTESEKSMATVPEDEIEMGTAKLETLLESTVDKNFDKFELYAIRNILNVPSELAHEGWIRLNHHKGIDFSQGAIKSSRYYDVQIDVLRKEINAQLTLRKILKLQIVKATKIVQSLAKFKQTLRFLDAMNGTFSSEATAALRAVSPLDETLHYLLIQVDGLFTQVASIRAKLDGEGGVRSADFVPSPREEYLNQQTAKVLLSMGLLPDIMHVTSNLAEEDVGRLAEISRVLKESEQRSESE</sequence>
<protein>
    <recommendedName>
        <fullName evidence="12">Kinetochore-associated protein MTW1</fullName>
    </recommendedName>
</protein>
<evidence type="ECO:0000256" key="4">
    <source>
        <dbReference type="ARBA" id="ARBA00022618"/>
    </source>
</evidence>
<dbReference type="GO" id="GO:0051301">
    <property type="term" value="P:cell division"/>
    <property type="evidence" value="ECO:0007669"/>
    <property type="project" value="UniProtKB-KW"/>
</dbReference>
<comment type="similarity">
    <text evidence="2">Belongs to the mis12 family.</text>
</comment>
<dbReference type="Proteomes" id="UP000094336">
    <property type="component" value="Unassembled WGS sequence"/>
</dbReference>
<dbReference type="GO" id="GO:0000444">
    <property type="term" value="C:MIS12/MIND type complex"/>
    <property type="evidence" value="ECO:0007669"/>
    <property type="project" value="TreeGrafter"/>
</dbReference>
<accession>A0A1E3QY39</accession>
<keyword evidence="6" id="KW-0995">Kinetochore</keyword>
<keyword evidence="4" id="KW-0132">Cell division</keyword>
<keyword evidence="11" id="KW-1185">Reference proteome</keyword>
<evidence type="ECO:0000256" key="1">
    <source>
        <dbReference type="ARBA" id="ARBA00004629"/>
    </source>
</evidence>
<dbReference type="AlphaFoldDB" id="A0A1E3QY39"/>
<evidence type="ECO:0000256" key="3">
    <source>
        <dbReference type="ARBA" id="ARBA00022454"/>
    </source>
</evidence>
<dbReference type="GO" id="GO:0005634">
    <property type="term" value="C:nucleus"/>
    <property type="evidence" value="ECO:0007669"/>
    <property type="project" value="InterPro"/>
</dbReference>